<keyword evidence="2" id="KW-0378">Hydrolase</keyword>
<evidence type="ECO:0000256" key="1">
    <source>
        <dbReference type="ARBA" id="ARBA00008645"/>
    </source>
</evidence>
<dbReference type="InterPro" id="IPR050266">
    <property type="entry name" value="AB_hydrolase_sf"/>
</dbReference>
<dbReference type="Proteomes" id="UP001159042">
    <property type="component" value="Unassembled WGS sequence"/>
</dbReference>
<sequence length="295" mass="34041">MKLKYQFLGGTFQRKRGAIKKDAHVLVFHGIMDNAGSFDHLIPLLPKQFYYVCVDLPGHGLSSHFPKHIPIYTLSYIMVYKLLTDYFDKNHYIIMGHSYGGQLGILYAQLYPQCVEKLILLDTINLIPVTSTNFKHYLVERFDNFLLFEKKMLNNGSQPTYTYDEAVDKLQLARFSPISTQAAIALSHRSLMGAENGRYRFRLDQRIKNSINPLRDFKYVIATLKADPVLCPILIILGKENKVQLRYMNPVLTHLKKFKNVKVKMVDGYHDVHSDSPELVAPYICLFLLHKKGKL</sequence>
<organism evidence="4 5">
    <name type="scientific">Exocentrus adspersus</name>
    <dbReference type="NCBI Taxonomy" id="1586481"/>
    <lineage>
        <taxon>Eukaryota</taxon>
        <taxon>Metazoa</taxon>
        <taxon>Ecdysozoa</taxon>
        <taxon>Arthropoda</taxon>
        <taxon>Hexapoda</taxon>
        <taxon>Insecta</taxon>
        <taxon>Pterygota</taxon>
        <taxon>Neoptera</taxon>
        <taxon>Endopterygota</taxon>
        <taxon>Coleoptera</taxon>
        <taxon>Polyphaga</taxon>
        <taxon>Cucujiformia</taxon>
        <taxon>Chrysomeloidea</taxon>
        <taxon>Cerambycidae</taxon>
        <taxon>Lamiinae</taxon>
        <taxon>Acanthocinini</taxon>
        <taxon>Exocentrus</taxon>
    </lineage>
</organism>
<proteinExistence type="inferred from homology"/>
<dbReference type="InterPro" id="IPR000073">
    <property type="entry name" value="AB_hydrolase_1"/>
</dbReference>
<dbReference type="GO" id="GO:0016787">
    <property type="term" value="F:hydrolase activity"/>
    <property type="evidence" value="ECO:0007669"/>
    <property type="project" value="UniProtKB-KW"/>
</dbReference>
<name>A0AAV8VF91_9CUCU</name>
<dbReference type="Gene3D" id="3.40.50.1820">
    <property type="entry name" value="alpha/beta hydrolase"/>
    <property type="match status" value="1"/>
</dbReference>
<accession>A0AAV8VF91</accession>
<dbReference type="AlphaFoldDB" id="A0AAV8VF91"/>
<dbReference type="PANTHER" id="PTHR43798:SF14">
    <property type="entry name" value="SERINE HYDROLASE-LIKE PROTEIN DDB_G0286239"/>
    <property type="match status" value="1"/>
</dbReference>
<reference evidence="4 5" key="1">
    <citation type="journal article" date="2023" name="Insect Mol. Biol.">
        <title>Genome sequencing provides insights into the evolution of gene families encoding plant cell wall-degrading enzymes in longhorned beetles.</title>
        <authorList>
            <person name="Shin N.R."/>
            <person name="Okamura Y."/>
            <person name="Kirsch R."/>
            <person name="Pauchet Y."/>
        </authorList>
    </citation>
    <scope>NUCLEOTIDE SEQUENCE [LARGE SCALE GENOMIC DNA]</scope>
    <source>
        <strain evidence="4">EAD_L_NR</strain>
    </source>
</reference>
<dbReference type="InterPro" id="IPR029058">
    <property type="entry name" value="AB_hydrolase_fold"/>
</dbReference>
<dbReference type="EMBL" id="JANEYG010000117">
    <property type="protein sequence ID" value="KAJ8912651.1"/>
    <property type="molecule type" value="Genomic_DNA"/>
</dbReference>
<dbReference type="GO" id="GO:0016020">
    <property type="term" value="C:membrane"/>
    <property type="evidence" value="ECO:0007669"/>
    <property type="project" value="TreeGrafter"/>
</dbReference>
<evidence type="ECO:0000256" key="2">
    <source>
        <dbReference type="ARBA" id="ARBA00022801"/>
    </source>
</evidence>
<comment type="caution">
    <text evidence="4">The sequence shown here is derived from an EMBL/GenBank/DDBJ whole genome shotgun (WGS) entry which is preliminary data.</text>
</comment>
<keyword evidence="5" id="KW-1185">Reference proteome</keyword>
<dbReference type="PRINTS" id="PR00111">
    <property type="entry name" value="ABHYDROLASE"/>
</dbReference>
<protein>
    <recommendedName>
        <fullName evidence="3">AB hydrolase-1 domain-containing protein</fullName>
    </recommendedName>
</protein>
<gene>
    <name evidence="4" type="ORF">NQ315_012727</name>
</gene>
<dbReference type="Pfam" id="PF00561">
    <property type="entry name" value="Abhydrolase_1"/>
    <property type="match status" value="1"/>
</dbReference>
<evidence type="ECO:0000313" key="5">
    <source>
        <dbReference type="Proteomes" id="UP001159042"/>
    </source>
</evidence>
<evidence type="ECO:0000313" key="4">
    <source>
        <dbReference type="EMBL" id="KAJ8912651.1"/>
    </source>
</evidence>
<evidence type="ECO:0000259" key="3">
    <source>
        <dbReference type="Pfam" id="PF00561"/>
    </source>
</evidence>
<comment type="similarity">
    <text evidence="1">Belongs to the AB hydrolase superfamily.</text>
</comment>
<feature type="domain" description="AB hydrolase-1" evidence="3">
    <location>
        <begin position="24"/>
        <end position="276"/>
    </location>
</feature>
<dbReference type="SUPFAM" id="SSF53474">
    <property type="entry name" value="alpha/beta-Hydrolases"/>
    <property type="match status" value="1"/>
</dbReference>
<dbReference type="PANTHER" id="PTHR43798">
    <property type="entry name" value="MONOACYLGLYCEROL LIPASE"/>
    <property type="match status" value="1"/>
</dbReference>